<dbReference type="Pfam" id="PF13435">
    <property type="entry name" value="Cytochrome_C554"/>
    <property type="match status" value="1"/>
</dbReference>
<dbReference type="PANTHER" id="PTHR35038">
    <property type="entry name" value="DISSIMILATORY SULFITE REDUCTASE SIRA"/>
    <property type="match status" value="1"/>
</dbReference>
<comment type="caution">
    <text evidence="5">The sequence shown here is derived from an EMBL/GenBank/DDBJ whole genome shotgun (WGS) entry which is preliminary data.</text>
</comment>
<dbReference type="InterPro" id="IPR036280">
    <property type="entry name" value="Multihaem_cyt_sf"/>
</dbReference>
<dbReference type="Pfam" id="PF13432">
    <property type="entry name" value="TPR_16"/>
    <property type="match status" value="1"/>
</dbReference>
<dbReference type="Pfam" id="PF13646">
    <property type="entry name" value="HEAT_2"/>
    <property type="match status" value="1"/>
</dbReference>
<feature type="domain" description="Doubled CXXCH motif" evidence="3">
    <location>
        <begin position="320"/>
        <end position="353"/>
    </location>
</feature>
<evidence type="ECO:0000313" key="6">
    <source>
        <dbReference type="Proteomes" id="UP001165366"/>
    </source>
</evidence>
<proteinExistence type="predicted"/>
<feature type="repeat" description="TPR" evidence="2">
    <location>
        <begin position="712"/>
        <end position="745"/>
    </location>
</feature>
<feature type="repeat" description="TPR" evidence="2">
    <location>
        <begin position="644"/>
        <end position="677"/>
    </location>
</feature>
<dbReference type="InterPro" id="IPR019734">
    <property type="entry name" value="TPR_rpt"/>
</dbReference>
<dbReference type="PANTHER" id="PTHR35038:SF8">
    <property type="entry name" value="C-TYPE POLYHEME CYTOCHROME OMCC"/>
    <property type="match status" value="1"/>
</dbReference>
<dbReference type="InterPro" id="IPR010177">
    <property type="entry name" value="Paired_CXXCH_1"/>
</dbReference>
<reference evidence="5" key="2">
    <citation type="submission" date="2024-05" db="EMBL/GenBank/DDBJ databases">
        <title>Rhodohalobacter halophilus gen. nov., sp. nov., a moderately halophilic member of the family Balneolaceae.</title>
        <authorList>
            <person name="Xia J."/>
        </authorList>
    </citation>
    <scope>NUCLEOTIDE SEQUENCE</scope>
    <source>
        <strain evidence="5">WB101</strain>
    </source>
</reference>
<dbReference type="Pfam" id="PF09699">
    <property type="entry name" value="Paired_CXXCH_1"/>
    <property type="match status" value="1"/>
</dbReference>
<evidence type="ECO:0000259" key="4">
    <source>
        <dbReference type="Pfam" id="PF13435"/>
    </source>
</evidence>
<reference evidence="5" key="1">
    <citation type="submission" date="2022-01" db="EMBL/GenBank/DDBJ databases">
        <authorList>
            <person name="Wang Y."/>
        </authorList>
    </citation>
    <scope>NUCLEOTIDE SEQUENCE</scope>
    <source>
        <strain evidence="5">WB101</strain>
    </source>
</reference>
<dbReference type="PROSITE" id="PS51257">
    <property type="entry name" value="PROKAR_LIPOPROTEIN"/>
    <property type="match status" value="1"/>
</dbReference>
<dbReference type="SMART" id="SM00028">
    <property type="entry name" value="TPR"/>
    <property type="match status" value="5"/>
</dbReference>
<protein>
    <submittedName>
        <fullName evidence="5">Tetratricopeptide repeat protein</fullName>
    </submittedName>
</protein>
<dbReference type="InterPro" id="IPR011990">
    <property type="entry name" value="TPR-like_helical_dom_sf"/>
</dbReference>
<feature type="repeat" description="TPR" evidence="2">
    <location>
        <begin position="678"/>
        <end position="711"/>
    </location>
</feature>
<accession>A0ABS9KH73</accession>
<dbReference type="Gene3D" id="1.25.10.10">
    <property type="entry name" value="Leucine-rich Repeat Variant"/>
    <property type="match status" value="1"/>
</dbReference>
<dbReference type="SUPFAM" id="SSF48452">
    <property type="entry name" value="TPR-like"/>
    <property type="match status" value="1"/>
</dbReference>
<dbReference type="InterPro" id="IPR016024">
    <property type="entry name" value="ARM-type_fold"/>
</dbReference>
<evidence type="ECO:0000259" key="3">
    <source>
        <dbReference type="Pfam" id="PF09699"/>
    </source>
</evidence>
<keyword evidence="2" id="KW-0802">TPR repeat</keyword>
<dbReference type="PROSITE" id="PS50005">
    <property type="entry name" value="TPR"/>
    <property type="match status" value="4"/>
</dbReference>
<dbReference type="InterPro" id="IPR011989">
    <property type="entry name" value="ARM-like"/>
</dbReference>
<keyword evidence="1" id="KW-0732">Signal</keyword>
<dbReference type="InterPro" id="IPR023155">
    <property type="entry name" value="Cyt_c-552/4"/>
</dbReference>
<organism evidence="5 6">
    <name type="scientific">Rhodohalobacter sulfatireducens</name>
    <dbReference type="NCBI Taxonomy" id="2911366"/>
    <lineage>
        <taxon>Bacteria</taxon>
        <taxon>Pseudomonadati</taxon>
        <taxon>Balneolota</taxon>
        <taxon>Balneolia</taxon>
        <taxon>Balneolales</taxon>
        <taxon>Balneolaceae</taxon>
        <taxon>Rhodohalobacter</taxon>
    </lineage>
</organism>
<name>A0ABS9KH73_9BACT</name>
<feature type="repeat" description="TPR" evidence="2">
    <location>
        <begin position="576"/>
        <end position="609"/>
    </location>
</feature>
<dbReference type="RefSeq" id="WP_237855567.1">
    <property type="nucleotide sequence ID" value="NZ_JAKLWS010000028.1"/>
</dbReference>
<keyword evidence="6" id="KW-1185">Reference proteome</keyword>
<evidence type="ECO:0000313" key="5">
    <source>
        <dbReference type="EMBL" id="MCG2590206.1"/>
    </source>
</evidence>
<dbReference type="InterPro" id="IPR051829">
    <property type="entry name" value="Multiheme_Cytochr_ET"/>
</dbReference>
<sequence>MFHKIFFSRTLQLLGIFALFVIFGLIYSCTQNNNAGQEGGDADISQNHRFVGGQTCQSCHAQEWEDWLGSHHDYAIAEADEESVRADFENSEFQDGEYTYRFFREGEEYKVEAPGLDGQMQIYDISYTFGWEPLQQYLIDFGKGKMQALQIAWDTEENRWFSLRPDEEPEPGDWLHWTGASMNWNTMCADCHSTNLQENYIAEADSFHTTWSVINVSCEACHGPGGEHVDFVSSPEGQEASKERIRRDLLNGRFTSQMTEINTCAPCHSLRQKLTDEYVHGDDYLDHFDPTLPHPDNYFADGQIQGEVYVYGSFLQSKMFAEGVQCTDCHNPHTLQLKQPLTNNTLCMTCHEPRYNTPDHHFHEANTEASQCINCHMTGRTYMGNDYRRDHSFRVPRPDQSAQFGTPNACNDCHTDQSAEWAASAIEDWYGLDDSTHFTDIFLQADNPGSNEIRARTELSDLIADSSQPEIIRATAIWYAGHFPNMGTTDLIRESLESESPLIRNSAAKAVQNLPAEMRTLVLRKNLTDSLKAVRMSAMQSLTSYSAEDFGNAYKADFRNALQEYKDYLEVNRYFPQGEMNRGQFYEQQGEIDKAIEAYKGALKRDNKFNPARINLAYLYNGQGQNAEAEQLLREVIEQEPEFGQAHYSLALLLAEEQRLEEAIPYFESASELNPDQSRIFYNLAIANQTLDRPEQSESAYLEAIELEPENGDYRYGLLTLYMQQEQYEKALEQARRLQELNPNNTRIRQILQSIEREM</sequence>
<gene>
    <name evidence="5" type="ORF">L6773_16635</name>
</gene>
<dbReference type="Gene3D" id="1.10.1130.10">
    <property type="entry name" value="Flavocytochrome C3, Chain A"/>
    <property type="match status" value="2"/>
</dbReference>
<dbReference type="Pfam" id="PF14559">
    <property type="entry name" value="TPR_19"/>
    <property type="match status" value="1"/>
</dbReference>
<feature type="domain" description="Cytochrome c-552/4" evidence="4">
    <location>
        <begin position="182"/>
        <end position="223"/>
    </location>
</feature>
<evidence type="ECO:0000256" key="2">
    <source>
        <dbReference type="PROSITE-ProRule" id="PRU00339"/>
    </source>
</evidence>
<evidence type="ECO:0000256" key="1">
    <source>
        <dbReference type="ARBA" id="ARBA00022729"/>
    </source>
</evidence>
<dbReference type="EMBL" id="JAKLWS010000028">
    <property type="protein sequence ID" value="MCG2590206.1"/>
    <property type="molecule type" value="Genomic_DNA"/>
</dbReference>
<dbReference type="Proteomes" id="UP001165366">
    <property type="component" value="Unassembled WGS sequence"/>
</dbReference>
<dbReference type="SUPFAM" id="SSF48371">
    <property type="entry name" value="ARM repeat"/>
    <property type="match status" value="1"/>
</dbReference>
<dbReference type="CDD" id="cd08168">
    <property type="entry name" value="Cytochrom_C3"/>
    <property type="match status" value="1"/>
</dbReference>
<dbReference type="SUPFAM" id="SSF48695">
    <property type="entry name" value="Multiheme cytochromes"/>
    <property type="match status" value="1"/>
</dbReference>
<dbReference type="Gene3D" id="1.25.40.10">
    <property type="entry name" value="Tetratricopeptide repeat domain"/>
    <property type="match status" value="1"/>
</dbReference>